<evidence type="ECO:0000313" key="7">
    <source>
        <dbReference type="Proteomes" id="UP000700596"/>
    </source>
</evidence>
<dbReference type="SUPFAM" id="SSF52166">
    <property type="entry name" value="Ribosomal protein L4"/>
    <property type="match status" value="1"/>
</dbReference>
<dbReference type="GO" id="GO:0005840">
    <property type="term" value="C:ribosome"/>
    <property type="evidence" value="ECO:0007669"/>
    <property type="project" value="UniProtKB-KW"/>
</dbReference>
<dbReference type="GO" id="GO:0006412">
    <property type="term" value="P:translation"/>
    <property type="evidence" value="ECO:0007669"/>
    <property type="project" value="InterPro"/>
</dbReference>
<dbReference type="Proteomes" id="UP000700596">
    <property type="component" value="Unassembled WGS sequence"/>
</dbReference>
<evidence type="ECO:0000256" key="3">
    <source>
        <dbReference type="ARBA" id="ARBA00023274"/>
    </source>
</evidence>
<evidence type="ECO:0000313" key="6">
    <source>
        <dbReference type="EMBL" id="KAH7132566.1"/>
    </source>
</evidence>
<evidence type="ECO:0000256" key="2">
    <source>
        <dbReference type="ARBA" id="ARBA00022980"/>
    </source>
</evidence>
<dbReference type="EMBL" id="JAGMWT010000003">
    <property type="protein sequence ID" value="KAH7132566.1"/>
    <property type="molecule type" value="Genomic_DNA"/>
</dbReference>
<dbReference type="NCBIfam" id="TIGR03953">
    <property type="entry name" value="rplD_bact"/>
    <property type="match status" value="1"/>
</dbReference>
<proteinExistence type="inferred from homology"/>
<gene>
    <name evidence="6" type="ORF">B0J11DRAFT_482015</name>
</gene>
<sequence>MAATTRMSPSGMRSVTSQMSRMSTQHKVLSTSLSTSFARPITTSSSSKAAVSPKESPIVPFHDQQVHATIHHFPSFEPIYVKPFPAFHLALPIRHDILHRAVVFEGDNTRRGTASTKWRDEIRGSARKLRPQKGSGRARLGDRGSPMLNGGGVAFGPKPRDFSTELQRKVYDIAFRTALSYRYKSGQLLVVDNALEIASPSKELITEILHGSPWNLRGKGSLFITTEHRPFLATALAQTPRWGSAARWDEVDVKDLLKGPAIVIEKNALHNILTSHSSDLPAPKKPVKHQASLAPKELQRLLGWSEFRRLEIARLDEEIDSEQVLKLESKLYRSLARKILAQAGDEIPEQAEGLQQSALVLKAKSFEAQARLMDSHYKYSRQASEKEALAEAEEPDSATYANLMRESSLLRAQAAEHRMMKQECLAHVEFTKAELFELEFDDDEAYIAREEGEQLLAQANETRLAILDILAGEDFEAGSEEQVSQWRSMYARIEKQKDAFDARAEAIVEAEALAGTEELTAQAQSRR</sequence>
<protein>
    <recommendedName>
        <fullName evidence="4">Large ribosomal subunit protein uL4m</fullName>
    </recommendedName>
</protein>
<keyword evidence="2 6" id="KW-0689">Ribosomal protein</keyword>
<reference evidence="6" key="1">
    <citation type="journal article" date="2021" name="Nat. Commun.">
        <title>Genetic determinants of endophytism in the Arabidopsis root mycobiome.</title>
        <authorList>
            <person name="Mesny F."/>
            <person name="Miyauchi S."/>
            <person name="Thiergart T."/>
            <person name="Pickel B."/>
            <person name="Atanasova L."/>
            <person name="Karlsson M."/>
            <person name="Huettel B."/>
            <person name="Barry K.W."/>
            <person name="Haridas S."/>
            <person name="Chen C."/>
            <person name="Bauer D."/>
            <person name="Andreopoulos W."/>
            <person name="Pangilinan J."/>
            <person name="LaButti K."/>
            <person name="Riley R."/>
            <person name="Lipzen A."/>
            <person name="Clum A."/>
            <person name="Drula E."/>
            <person name="Henrissat B."/>
            <person name="Kohler A."/>
            <person name="Grigoriev I.V."/>
            <person name="Martin F.M."/>
            <person name="Hacquard S."/>
        </authorList>
    </citation>
    <scope>NUCLEOTIDE SEQUENCE</scope>
    <source>
        <strain evidence="6">MPI-CAGE-CH-0243</strain>
    </source>
</reference>
<dbReference type="PANTHER" id="PTHR10746:SF6">
    <property type="entry name" value="LARGE RIBOSOMAL SUBUNIT PROTEIN UL4M"/>
    <property type="match status" value="1"/>
</dbReference>
<dbReference type="AlphaFoldDB" id="A0A9P9E9Q5"/>
<dbReference type="InterPro" id="IPR013005">
    <property type="entry name" value="Ribosomal_uL4-like"/>
</dbReference>
<keyword evidence="7" id="KW-1185">Reference proteome</keyword>
<dbReference type="OrthoDB" id="275876at2759"/>
<organism evidence="6 7">
    <name type="scientific">Dendryphion nanum</name>
    <dbReference type="NCBI Taxonomy" id="256645"/>
    <lineage>
        <taxon>Eukaryota</taxon>
        <taxon>Fungi</taxon>
        <taxon>Dikarya</taxon>
        <taxon>Ascomycota</taxon>
        <taxon>Pezizomycotina</taxon>
        <taxon>Dothideomycetes</taxon>
        <taxon>Pleosporomycetidae</taxon>
        <taxon>Pleosporales</taxon>
        <taxon>Torulaceae</taxon>
        <taxon>Dendryphion</taxon>
    </lineage>
</organism>
<dbReference type="GO" id="GO:0003735">
    <property type="term" value="F:structural constituent of ribosome"/>
    <property type="evidence" value="ECO:0007669"/>
    <property type="project" value="InterPro"/>
</dbReference>
<evidence type="ECO:0000256" key="5">
    <source>
        <dbReference type="SAM" id="MobiDB-lite"/>
    </source>
</evidence>
<dbReference type="GO" id="GO:1990904">
    <property type="term" value="C:ribonucleoprotein complex"/>
    <property type="evidence" value="ECO:0007669"/>
    <property type="project" value="UniProtKB-KW"/>
</dbReference>
<dbReference type="Gene3D" id="3.40.1370.10">
    <property type="match status" value="1"/>
</dbReference>
<name>A0A9P9E9Q5_9PLEO</name>
<dbReference type="InterPro" id="IPR002136">
    <property type="entry name" value="Ribosomal_uL4"/>
</dbReference>
<comment type="similarity">
    <text evidence="1">Belongs to the universal ribosomal protein uL4 family.</text>
</comment>
<feature type="region of interest" description="Disordered" evidence="5">
    <location>
        <begin position="1"/>
        <end position="26"/>
    </location>
</feature>
<dbReference type="PANTHER" id="PTHR10746">
    <property type="entry name" value="50S RIBOSOMAL PROTEIN L4"/>
    <property type="match status" value="1"/>
</dbReference>
<dbReference type="Pfam" id="PF00573">
    <property type="entry name" value="Ribosomal_L4"/>
    <property type="match status" value="1"/>
</dbReference>
<keyword evidence="3" id="KW-0687">Ribonucleoprotein</keyword>
<evidence type="ECO:0000256" key="4">
    <source>
        <dbReference type="ARBA" id="ARBA00040565"/>
    </source>
</evidence>
<dbReference type="InterPro" id="IPR023574">
    <property type="entry name" value="Ribosomal_uL4_dom_sf"/>
</dbReference>
<comment type="caution">
    <text evidence="6">The sequence shown here is derived from an EMBL/GenBank/DDBJ whole genome shotgun (WGS) entry which is preliminary data.</text>
</comment>
<feature type="region of interest" description="Disordered" evidence="5">
    <location>
        <begin position="129"/>
        <end position="151"/>
    </location>
</feature>
<accession>A0A9P9E9Q5</accession>
<evidence type="ECO:0000256" key="1">
    <source>
        <dbReference type="ARBA" id="ARBA00010528"/>
    </source>
</evidence>